<dbReference type="RefSeq" id="WP_188648886.1">
    <property type="nucleotide sequence ID" value="NZ_BMHQ01000014.1"/>
</dbReference>
<organism evidence="2 3">
    <name type="scientific">Marinithermofilum abyssi</name>
    <dbReference type="NCBI Taxonomy" id="1571185"/>
    <lineage>
        <taxon>Bacteria</taxon>
        <taxon>Bacillati</taxon>
        <taxon>Bacillota</taxon>
        <taxon>Bacilli</taxon>
        <taxon>Bacillales</taxon>
        <taxon>Thermoactinomycetaceae</taxon>
        <taxon>Marinithermofilum</taxon>
    </lineage>
</organism>
<dbReference type="EMBL" id="BMHQ01000014">
    <property type="protein sequence ID" value="GGE27272.1"/>
    <property type="molecule type" value="Genomic_DNA"/>
</dbReference>
<keyword evidence="1" id="KW-0812">Transmembrane</keyword>
<reference evidence="2" key="2">
    <citation type="submission" date="2020-09" db="EMBL/GenBank/DDBJ databases">
        <authorList>
            <person name="Sun Q."/>
            <person name="Zhou Y."/>
        </authorList>
    </citation>
    <scope>NUCLEOTIDE SEQUENCE</scope>
    <source>
        <strain evidence="2">CGMCC 1.15179</strain>
    </source>
</reference>
<dbReference type="Pfam" id="PF12670">
    <property type="entry name" value="DUF3792"/>
    <property type="match status" value="1"/>
</dbReference>
<dbReference type="InterPro" id="IPR023804">
    <property type="entry name" value="DUF3792_TM"/>
</dbReference>
<evidence type="ECO:0008006" key="4">
    <source>
        <dbReference type="Google" id="ProtNLM"/>
    </source>
</evidence>
<comment type="caution">
    <text evidence="2">The sequence shown here is derived from an EMBL/GenBank/DDBJ whole genome shotgun (WGS) entry which is preliminary data.</text>
</comment>
<keyword evidence="1" id="KW-0472">Membrane</keyword>
<evidence type="ECO:0000313" key="3">
    <source>
        <dbReference type="Proteomes" id="UP000625210"/>
    </source>
</evidence>
<feature type="transmembrane region" description="Helical" evidence="1">
    <location>
        <begin position="21"/>
        <end position="39"/>
    </location>
</feature>
<dbReference type="AlphaFoldDB" id="A0A8J2VJ99"/>
<accession>A0A8J2VJ99</accession>
<keyword evidence="3" id="KW-1185">Reference proteome</keyword>
<feature type="transmembrane region" description="Helical" evidence="1">
    <location>
        <begin position="51"/>
        <end position="69"/>
    </location>
</feature>
<proteinExistence type="predicted"/>
<name>A0A8J2VJ99_9BACL</name>
<protein>
    <recommendedName>
        <fullName evidence="4">TIGR04086 family membrane protein</fullName>
    </recommendedName>
</protein>
<gene>
    <name evidence="2" type="ORF">GCM10011571_31850</name>
</gene>
<keyword evidence="1" id="KW-1133">Transmembrane helix</keyword>
<sequence length="133" mass="14049">MKETSAEKWNPITRNPMVGGVTLILAVVLAGSVITALLLRFSTISESTLPYFTYGINAAALLSGGWVSGRKAGRRGWLYGGLTGLVYVLLIFIIGFLAFDTAMRVQPALLLICATSLSALGGVFGVNTGNPLR</sequence>
<reference evidence="2" key="1">
    <citation type="journal article" date="2014" name="Int. J. Syst. Evol. Microbiol.">
        <title>Complete genome sequence of Corynebacterium casei LMG S-19264T (=DSM 44701T), isolated from a smear-ripened cheese.</title>
        <authorList>
            <consortium name="US DOE Joint Genome Institute (JGI-PGF)"/>
            <person name="Walter F."/>
            <person name="Albersmeier A."/>
            <person name="Kalinowski J."/>
            <person name="Ruckert C."/>
        </authorList>
    </citation>
    <scope>NUCLEOTIDE SEQUENCE</scope>
    <source>
        <strain evidence="2">CGMCC 1.15179</strain>
    </source>
</reference>
<feature type="transmembrane region" description="Helical" evidence="1">
    <location>
        <begin position="105"/>
        <end position="126"/>
    </location>
</feature>
<evidence type="ECO:0000256" key="1">
    <source>
        <dbReference type="SAM" id="Phobius"/>
    </source>
</evidence>
<dbReference type="Proteomes" id="UP000625210">
    <property type="component" value="Unassembled WGS sequence"/>
</dbReference>
<feature type="transmembrane region" description="Helical" evidence="1">
    <location>
        <begin position="76"/>
        <end position="99"/>
    </location>
</feature>
<evidence type="ECO:0000313" key="2">
    <source>
        <dbReference type="EMBL" id="GGE27272.1"/>
    </source>
</evidence>
<dbReference type="NCBIfam" id="TIGR04086">
    <property type="entry name" value="TIGR04086_membr"/>
    <property type="match status" value="1"/>
</dbReference>